<comment type="subcellular location">
    <subcellularLocation>
        <location evidence="2">Membrane</location>
    </subcellularLocation>
</comment>
<evidence type="ECO:0000256" key="1">
    <source>
        <dbReference type="ARBA" id="ARBA00000085"/>
    </source>
</evidence>
<dbReference type="PROSITE" id="PS50885">
    <property type="entry name" value="HAMP"/>
    <property type="match status" value="1"/>
</dbReference>
<dbReference type="GO" id="GO:0000155">
    <property type="term" value="F:phosphorelay sensor kinase activity"/>
    <property type="evidence" value="ECO:0007669"/>
    <property type="project" value="InterPro"/>
</dbReference>
<evidence type="ECO:0000256" key="3">
    <source>
        <dbReference type="ARBA" id="ARBA00012438"/>
    </source>
</evidence>
<dbReference type="PANTHER" id="PTHR24421">
    <property type="entry name" value="NITRATE/NITRITE SENSOR PROTEIN NARX-RELATED"/>
    <property type="match status" value="1"/>
</dbReference>
<evidence type="ECO:0000313" key="12">
    <source>
        <dbReference type="Proteomes" id="UP000198755"/>
    </source>
</evidence>
<accession>A0A1I4AZL9</accession>
<evidence type="ECO:0000256" key="7">
    <source>
        <dbReference type="ARBA" id="ARBA00023012"/>
    </source>
</evidence>
<dbReference type="InterPro" id="IPR050482">
    <property type="entry name" value="Sensor_HK_TwoCompSys"/>
</dbReference>
<dbReference type="AlphaFoldDB" id="A0A1I4AZL9"/>
<protein>
    <recommendedName>
        <fullName evidence="3">histidine kinase</fullName>
        <ecNumber evidence="3">2.7.13.3</ecNumber>
    </recommendedName>
</protein>
<dbReference type="OrthoDB" id="9778496at2"/>
<dbReference type="SMART" id="SM00387">
    <property type="entry name" value="HATPase_c"/>
    <property type="match status" value="1"/>
</dbReference>
<feature type="domain" description="HAMP" evidence="10">
    <location>
        <begin position="177"/>
        <end position="229"/>
    </location>
</feature>
<dbReference type="PROSITE" id="PS50109">
    <property type="entry name" value="HIS_KIN"/>
    <property type="match status" value="1"/>
</dbReference>
<dbReference type="InterPro" id="IPR005467">
    <property type="entry name" value="His_kinase_dom"/>
</dbReference>
<evidence type="ECO:0000256" key="6">
    <source>
        <dbReference type="ARBA" id="ARBA00022777"/>
    </source>
</evidence>
<keyword evidence="5" id="KW-0808">Transferase</keyword>
<organism evidence="11 12">
    <name type="scientific">Methylocapsa palsarum</name>
    <dbReference type="NCBI Taxonomy" id="1612308"/>
    <lineage>
        <taxon>Bacteria</taxon>
        <taxon>Pseudomonadati</taxon>
        <taxon>Pseudomonadota</taxon>
        <taxon>Alphaproteobacteria</taxon>
        <taxon>Hyphomicrobiales</taxon>
        <taxon>Beijerinckiaceae</taxon>
        <taxon>Methylocapsa</taxon>
    </lineage>
</organism>
<dbReference type="PANTHER" id="PTHR24421:SF58">
    <property type="entry name" value="SIGNAL TRANSDUCTION HISTIDINE-PROTEIN KINASE_PHOSPHATASE UHPB"/>
    <property type="match status" value="1"/>
</dbReference>
<evidence type="ECO:0000256" key="8">
    <source>
        <dbReference type="SAM" id="Phobius"/>
    </source>
</evidence>
<dbReference type="GO" id="GO:0046983">
    <property type="term" value="F:protein dimerization activity"/>
    <property type="evidence" value="ECO:0007669"/>
    <property type="project" value="InterPro"/>
</dbReference>
<dbReference type="CDD" id="cd16917">
    <property type="entry name" value="HATPase_UhpB-NarQ-NarX-like"/>
    <property type="match status" value="1"/>
</dbReference>
<evidence type="ECO:0000256" key="2">
    <source>
        <dbReference type="ARBA" id="ARBA00004370"/>
    </source>
</evidence>
<keyword evidence="7" id="KW-0902">Two-component regulatory system</keyword>
<evidence type="ECO:0000259" key="10">
    <source>
        <dbReference type="PROSITE" id="PS50885"/>
    </source>
</evidence>
<gene>
    <name evidence="11" type="ORF">SAMN05444581_11227</name>
</gene>
<keyword evidence="8" id="KW-0812">Transmembrane</keyword>
<name>A0A1I4AZL9_9HYPH</name>
<keyword evidence="6 11" id="KW-0418">Kinase</keyword>
<dbReference type="Gene3D" id="1.20.5.1930">
    <property type="match status" value="1"/>
</dbReference>
<keyword evidence="8" id="KW-1133">Transmembrane helix</keyword>
<dbReference type="Pfam" id="PF07730">
    <property type="entry name" value="HisKA_3"/>
    <property type="match status" value="1"/>
</dbReference>
<evidence type="ECO:0000256" key="4">
    <source>
        <dbReference type="ARBA" id="ARBA00022553"/>
    </source>
</evidence>
<dbReference type="Gene3D" id="3.30.565.10">
    <property type="entry name" value="Histidine kinase-like ATPase, C-terminal domain"/>
    <property type="match status" value="1"/>
</dbReference>
<dbReference type="GO" id="GO:0016020">
    <property type="term" value="C:membrane"/>
    <property type="evidence" value="ECO:0007669"/>
    <property type="project" value="UniProtKB-SubCell"/>
</dbReference>
<sequence>MRCFSLKTGLSWLIGSVLVSTLLINIAIQLVHAGPRVRAEAESNLRLTRQMVLMTIATLPQSDDPLPGLSRLYESLGTLRHVDIRILAKGDPSPDFASEMALHPGDDAPNWFVSLIGAAPKVTFVPVIVQNKDYGRIAIVSNPLDELTEIWSDVSRLAFINLAVTCAILAVVLALVRSWLAPFAALRSGLAELEAGRDNVRIPLRGAAEFQNISYALNSLGATLDRVKDENRSLLGKLIQVQDAERREIARDLHDEAGPALFSIRAGAVALQDLASQTPPDSTRVRQVSGAVERASEALQQVFRGLLGRLRPRGLAEFGLNDALGELVASWKDRHPDVALDLVAPHDLSALDEAFALGAYRIVQEGLTNIYRHAGASRASVRVEFDEGATSAGDLPDAVPVLKITIEDDGRGLPQNCIPGLGLLGMRERVQALGGAISIENREEKGTRVLAALPLPDDDEE</sequence>
<reference evidence="11 12" key="1">
    <citation type="submission" date="2016-10" db="EMBL/GenBank/DDBJ databases">
        <authorList>
            <person name="de Groot N.N."/>
        </authorList>
    </citation>
    <scope>NUCLEOTIDE SEQUENCE [LARGE SCALE GENOMIC DNA]</scope>
    <source>
        <strain evidence="11 12">NE2</strain>
    </source>
</reference>
<dbReference type="InterPro" id="IPR003594">
    <property type="entry name" value="HATPase_dom"/>
</dbReference>
<dbReference type="RefSeq" id="WP_091684590.1">
    <property type="nucleotide sequence ID" value="NZ_FOSN01000012.1"/>
</dbReference>
<comment type="catalytic activity">
    <reaction evidence="1">
        <text>ATP + protein L-histidine = ADP + protein N-phospho-L-histidine.</text>
        <dbReference type="EC" id="2.7.13.3"/>
    </reaction>
</comment>
<dbReference type="InterPro" id="IPR036890">
    <property type="entry name" value="HATPase_C_sf"/>
</dbReference>
<keyword evidence="4" id="KW-0597">Phosphoprotein</keyword>
<proteinExistence type="predicted"/>
<dbReference type="SUPFAM" id="SSF55874">
    <property type="entry name" value="ATPase domain of HSP90 chaperone/DNA topoisomerase II/histidine kinase"/>
    <property type="match status" value="1"/>
</dbReference>
<dbReference type="Pfam" id="PF02518">
    <property type="entry name" value="HATPase_c"/>
    <property type="match status" value="1"/>
</dbReference>
<evidence type="ECO:0000313" key="11">
    <source>
        <dbReference type="EMBL" id="SFK61357.1"/>
    </source>
</evidence>
<keyword evidence="12" id="KW-1185">Reference proteome</keyword>
<dbReference type="EC" id="2.7.13.3" evidence="3"/>
<keyword evidence="8" id="KW-0472">Membrane</keyword>
<feature type="transmembrane region" description="Helical" evidence="8">
    <location>
        <begin position="157"/>
        <end position="180"/>
    </location>
</feature>
<dbReference type="STRING" id="1612308.SAMN05444581_11227"/>
<evidence type="ECO:0000259" key="9">
    <source>
        <dbReference type="PROSITE" id="PS50109"/>
    </source>
</evidence>
<dbReference type="Proteomes" id="UP000198755">
    <property type="component" value="Unassembled WGS sequence"/>
</dbReference>
<feature type="domain" description="Histidine kinase" evidence="9">
    <location>
        <begin position="252"/>
        <end position="457"/>
    </location>
</feature>
<dbReference type="EMBL" id="FOSN01000012">
    <property type="protein sequence ID" value="SFK61357.1"/>
    <property type="molecule type" value="Genomic_DNA"/>
</dbReference>
<dbReference type="InterPro" id="IPR011712">
    <property type="entry name" value="Sig_transdc_His_kin_sub3_dim/P"/>
</dbReference>
<evidence type="ECO:0000256" key="5">
    <source>
        <dbReference type="ARBA" id="ARBA00022679"/>
    </source>
</evidence>
<dbReference type="InterPro" id="IPR003660">
    <property type="entry name" value="HAMP_dom"/>
</dbReference>